<protein>
    <recommendedName>
        <fullName evidence="2">Fibronectin type-III domain-containing protein</fullName>
    </recommendedName>
</protein>
<dbReference type="InterPro" id="IPR003961">
    <property type="entry name" value="FN3_dom"/>
</dbReference>
<reference evidence="4" key="1">
    <citation type="submission" date="2016-07" db="EMBL/GenBank/DDBJ databases">
        <authorList>
            <person name="Florea S."/>
            <person name="Webb J.S."/>
            <person name="Jaromczyk J."/>
            <person name="Schardl C.L."/>
        </authorList>
    </citation>
    <scope>NUCLEOTIDE SEQUENCE [LARGE SCALE GENOMIC DNA]</scope>
    <source>
        <strain evidence="4">MIT 01-6242</strain>
    </source>
</reference>
<dbReference type="EMBL" id="CP016503">
    <property type="protein sequence ID" value="ANV97584.1"/>
    <property type="molecule type" value="Genomic_DNA"/>
</dbReference>
<evidence type="ECO:0000313" key="4">
    <source>
        <dbReference type="Proteomes" id="UP000092884"/>
    </source>
</evidence>
<dbReference type="Proteomes" id="UP000092884">
    <property type="component" value="Chromosome"/>
</dbReference>
<sequence>MKLLIKSIFCIFLGIGFSGCVGFFMMKSTLDLALPVIDEVQVIPDVSSIAFEWKRVKNKSVEGFAIFRQEADGAFECIEIIKDSAVTHYIDKGLKPESVYAYQFATIGADYTISRKSKTIRVKTSFIDPVEGLYAQSDEPRMVKLIWAPHRNPSVEKYIIEKKIQGEWKAIGSVPSRLLPEYIDRELSDGTKYEYRIVGVSFEGDYSKYSESVSATTKYPPKPIENLEASNDVPNLIVLKWKPLQTKDLSKYAIYASRQEKKGFEKIAEVENTRYEFHTEENGERWFFKVVAVDRDGIQGSLNLVPVSGNSLVPPAQPNIKSYQVQNGVGVIEWTATNTQRVNKIYIYRKSGLGDPIRFVLEDYVNQWEDKDMQKGVKYTYWVEFVDVNGIKSESSQHIDLEVQ</sequence>
<dbReference type="Gene3D" id="2.60.40.10">
    <property type="entry name" value="Immunoglobulins"/>
    <property type="match status" value="4"/>
</dbReference>
<dbReference type="CDD" id="cd00063">
    <property type="entry name" value="FN3"/>
    <property type="match status" value="1"/>
</dbReference>
<proteinExistence type="predicted"/>
<keyword evidence="4" id="KW-1185">Reference proteome</keyword>
<evidence type="ECO:0000259" key="2">
    <source>
        <dbReference type="PROSITE" id="PS50853"/>
    </source>
</evidence>
<accession>A0A1B1U477</accession>
<keyword evidence="1" id="KW-1133">Transmembrane helix</keyword>
<evidence type="ECO:0000256" key="1">
    <source>
        <dbReference type="SAM" id="Phobius"/>
    </source>
</evidence>
<dbReference type="InterPro" id="IPR013783">
    <property type="entry name" value="Ig-like_fold"/>
</dbReference>
<dbReference type="PROSITE" id="PS50853">
    <property type="entry name" value="FN3"/>
    <property type="match status" value="2"/>
</dbReference>
<keyword evidence="1" id="KW-0812">Transmembrane</keyword>
<evidence type="ECO:0000313" key="3">
    <source>
        <dbReference type="EMBL" id="ANV97584.1"/>
    </source>
</evidence>
<dbReference type="InterPro" id="IPR036116">
    <property type="entry name" value="FN3_sf"/>
</dbReference>
<gene>
    <name evidence="3" type="ORF">BBW65_01615</name>
</gene>
<feature type="transmembrane region" description="Helical" evidence="1">
    <location>
        <begin position="7"/>
        <end position="26"/>
    </location>
</feature>
<dbReference type="SUPFAM" id="SSF49265">
    <property type="entry name" value="Fibronectin type III"/>
    <property type="match status" value="2"/>
</dbReference>
<dbReference type="OrthoDB" id="9810925at2"/>
<dbReference type="AlphaFoldDB" id="A0A1B1U477"/>
<feature type="domain" description="Fibronectin type-III" evidence="2">
    <location>
        <begin position="129"/>
        <end position="220"/>
    </location>
</feature>
<organism evidence="3 4">
    <name type="scientific">Helicobacter enhydrae</name>
    <dbReference type="NCBI Taxonomy" id="222136"/>
    <lineage>
        <taxon>Bacteria</taxon>
        <taxon>Pseudomonadati</taxon>
        <taxon>Campylobacterota</taxon>
        <taxon>Epsilonproteobacteria</taxon>
        <taxon>Campylobacterales</taxon>
        <taxon>Helicobacteraceae</taxon>
        <taxon>Helicobacter</taxon>
    </lineage>
</organism>
<name>A0A1B1U477_9HELI</name>
<keyword evidence="1" id="KW-0472">Membrane</keyword>
<dbReference type="STRING" id="222136.BBW65_01615"/>
<dbReference type="RefSeq" id="WP_066338820.1">
    <property type="nucleotide sequence ID" value="NZ_CP016503.1"/>
</dbReference>
<dbReference type="PROSITE" id="PS51257">
    <property type="entry name" value="PROKAR_LIPOPROTEIN"/>
    <property type="match status" value="1"/>
</dbReference>
<dbReference type="SMART" id="SM00060">
    <property type="entry name" value="FN3"/>
    <property type="match status" value="4"/>
</dbReference>
<feature type="domain" description="Fibronectin type-III" evidence="2">
    <location>
        <begin position="34"/>
        <end position="127"/>
    </location>
</feature>
<dbReference type="KEGG" id="het:BBW65_01615"/>